<dbReference type="RefSeq" id="WP_345083066.1">
    <property type="nucleotide sequence ID" value="NZ_BAABFA010000014.1"/>
</dbReference>
<feature type="signal peptide" evidence="1">
    <location>
        <begin position="1"/>
        <end position="19"/>
    </location>
</feature>
<dbReference type="SUPFAM" id="SSF102588">
    <property type="entry name" value="LmbE-like"/>
    <property type="match status" value="1"/>
</dbReference>
<dbReference type="InterPro" id="IPR003737">
    <property type="entry name" value="GlcNAc_PI_deacetylase-related"/>
</dbReference>
<proteinExistence type="predicted"/>
<organism evidence="2 3">
    <name type="scientific">Nemorincola caseinilytica</name>
    <dbReference type="NCBI Taxonomy" id="2054315"/>
    <lineage>
        <taxon>Bacteria</taxon>
        <taxon>Pseudomonadati</taxon>
        <taxon>Bacteroidota</taxon>
        <taxon>Chitinophagia</taxon>
        <taxon>Chitinophagales</taxon>
        <taxon>Chitinophagaceae</taxon>
        <taxon>Nemorincola</taxon>
    </lineage>
</organism>
<gene>
    <name evidence="2" type="ORF">GCM10023093_22020</name>
</gene>
<dbReference type="InterPro" id="IPR024078">
    <property type="entry name" value="LmbE-like_dom_sf"/>
</dbReference>
<dbReference type="Proteomes" id="UP001500067">
    <property type="component" value="Unassembled WGS sequence"/>
</dbReference>
<evidence type="ECO:0000313" key="2">
    <source>
        <dbReference type="EMBL" id="GAA4466974.1"/>
    </source>
</evidence>
<dbReference type="PANTHER" id="PTHR12993:SF11">
    <property type="entry name" value="N-ACETYLGLUCOSAMINYL-PHOSPHATIDYLINOSITOL DE-N-ACETYLASE"/>
    <property type="match status" value="1"/>
</dbReference>
<reference evidence="3" key="1">
    <citation type="journal article" date="2019" name="Int. J. Syst. Evol. Microbiol.">
        <title>The Global Catalogue of Microorganisms (GCM) 10K type strain sequencing project: providing services to taxonomists for standard genome sequencing and annotation.</title>
        <authorList>
            <consortium name="The Broad Institute Genomics Platform"/>
            <consortium name="The Broad Institute Genome Sequencing Center for Infectious Disease"/>
            <person name="Wu L."/>
            <person name="Ma J."/>
        </authorList>
    </citation>
    <scope>NUCLEOTIDE SEQUENCE [LARGE SCALE GENOMIC DNA]</scope>
    <source>
        <strain evidence="3">JCM 32105</strain>
    </source>
</reference>
<feature type="chain" id="PRO_5045870102" evidence="1">
    <location>
        <begin position="20"/>
        <end position="819"/>
    </location>
</feature>
<protein>
    <submittedName>
        <fullName evidence="2">PIG-L family deacetylase</fullName>
    </submittedName>
</protein>
<dbReference type="PANTHER" id="PTHR12993">
    <property type="entry name" value="N-ACETYLGLUCOSAMINYL-PHOSPHATIDYLINOSITOL DE-N-ACETYLASE-RELATED"/>
    <property type="match status" value="1"/>
</dbReference>
<dbReference type="InterPro" id="IPR029062">
    <property type="entry name" value="Class_I_gatase-like"/>
</dbReference>
<evidence type="ECO:0000256" key="1">
    <source>
        <dbReference type="SAM" id="SignalP"/>
    </source>
</evidence>
<sequence>MNRFRSFVTLFLFSAAANAQQLRPASSATIYHEIAQLRNLTNVLYVAAHPDDENTRLLAYLVNDRHMRTAYLSLTRGDGGQNLLGSEQGAALGLIRTHELIEARKLDGAEQFFTRAVDFGFSKTHEETFRHWRQDVLTGDAVQVIRRFRPDVVICRFPPDTMAGHGQHAASAIIAELAYKAAGDKSKYPEQLRYYGAWQPKRLLFNSFKFGTRSTISEDQFKLQVGQYVPALGMGVGELAGQSRSIHKSQGAGTPSVPGVQTEYFKLVAGDACTTSLFDGIDITWGRVGRADIGDDLARIEQQFSFQRPEASIPALLAVRKKITQVKDEYWRGQKLQEIDKAILHCAGVMAELTTRQPQAVRGETVPFAMRMIARTAASNIVVTGIQWGGSDSTMSLRLAGDTLYTFDHSITIPANAPVTQPYWMERAGTDDAHYYMPADTVAGLPETPNRLYATVKLQVSGEEFSIQVPLSYKKLDPVKGDVVEQLRIVPDGTVAFSNELLIAAPDGSATGAIRVHAYNDIKSAYLSVVSDAVPGALMELQGFSLRKGADTLIPVRIAARKELAGKDHHLVPMLATPNSATLHLVQYDHLPALQYFSNPVATVLQPSWKCTAKKIGYVEGAGDNIPTILRQAGLEVEILKESDFASVQGLMKYDAIITGIRAANAEKRMAQWQPMLLQYAENGGTLVMQYNTLQDLATSKLGPYPFSLSSKRVTEEDAAVTFTAADHRLLTYPNKITTEDMNGWVQERGLYFPAEWDGRYTTIFSMNDQGEQPLAGSTLYAKTGKGHYVYTSLSFSRQLPAGKKGATKLLMNMISVGK</sequence>
<keyword evidence="1" id="KW-0732">Signal</keyword>
<name>A0ABP8NJM3_9BACT</name>
<keyword evidence="3" id="KW-1185">Reference proteome</keyword>
<dbReference type="SUPFAM" id="SSF52317">
    <property type="entry name" value="Class I glutamine amidotransferase-like"/>
    <property type="match status" value="1"/>
</dbReference>
<accession>A0ABP8NJM3</accession>
<dbReference type="Pfam" id="PF02585">
    <property type="entry name" value="PIG-L"/>
    <property type="match status" value="1"/>
</dbReference>
<dbReference type="Gene3D" id="3.40.50.10320">
    <property type="entry name" value="LmbE-like"/>
    <property type="match status" value="1"/>
</dbReference>
<comment type="caution">
    <text evidence="2">The sequence shown here is derived from an EMBL/GenBank/DDBJ whole genome shotgun (WGS) entry which is preliminary data.</text>
</comment>
<dbReference type="EMBL" id="BAABFA010000014">
    <property type="protein sequence ID" value="GAA4466974.1"/>
    <property type="molecule type" value="Genomic_DNA"/>
</dbReference>
<evidence type="ECO:0000313" key="3">
    <source>
        <dbReference type="Proteomes" id="UP001500067"/>
    </source>
</evidence>